<dbReference type="EMBL" id="JACCKA010000094">
    <property type="protein sequence ID" value="NZA28548.1"/>
    <property type="molecule type" value="Genomic_DNA"/>
</dbReference>
<evidence type="ECO:0000313" key="3">
    <source>
        <dbReference type="Proteomes" id="UP000578091"/>
    </source>
</evidence>
<sequence length="162" mass="17169">MKSRTVLVALPLLLCAGLAHAAPEPPAGAHADHQAHHAAAVPVDADHVRWTPDAPLMAGMRRAHGALERLDRAQSPDREQVLRMAGAVDDAVADMFANCELPTEPDVALHGLLARLMAGAAALREDPADREALAPMHAALEDYPRLFDDPGFPGPASHHPAH</sequence>
<gene>
    <name evidence="2" type="ORF">H0E84_19425</name>
</gene>
<feature type="signal peptide" evidence="1">
    <location>
        <begin position="1"/>
        <end position="21"/>
    </location>
</feature>
<name>A0A853JJA8_9GAMM</name>
<reference evidence="2 3" key="1">
    <citation type="submission" date="2020-07" db="EMBL/GenBank/DDBJ databases">
        <title>Luteimonas sp. SJ-92.</title>
        <authorList>
            <person name="Huang X.-X."/>
            <person name="Xu L."/>
            <person name="Sun J.-Q."/>
        </authorList>
    </citation>
    <scope>NUCLEOTIDE SEQUENCE [LARGE SCALE GENOMIC DNA]</scope>
    <source>
        <strain evidence="2 3">SJ-92</strain>
    </source>
</reference>
<dbReference type="RefSeq" id="WP_180680311.1">
    <property type="nucleotide sequence ID" value="NZ_JACCKA010000094.1"/>
</dbReference>
<accession>A0A853JJA8</accession>
<keyword evidence="3" id="KW-1185">Reference proteome</keyword>
<protein>
    <submittedName>
        <fullName evidence="2">DnrO protein</fullName>
    </submittedName>
</protein>
<feature type="chain" id="PRO_5032642067" evidence="1">
    <location>
        <begin position="22"/>
        <end position="162"/>
    </location>
</feature>
<evidence type="ECO:0000256" key="1">
    <source>
        <dbReference type="SAM" id="SignalP"/>
    </source>
</evidence>
<evidence type="ECO:0000313" key="2">
    <source>
        <dbReference type="EMBL" id="NZA28548.1"/>
    </source>
</evidence>
<comment type="caution">
    <text evidence="2">The sequence shown here is derived from an EMBL/GenBank/DDBJ whole genome shotgun (WGS) entry which is preliminary data.</text>
</comment>
<dbReference type="AlphaFoldDB" id="A0A853JJA8"/>
<dbReference type="Proteomes" id="UP000578091">
    <property type="component" value="Unassembled WGS sequence"/>
</dbReference>
<proteinExistence type="predicted"/>
<organism evidence="2 3">
    <name type="scientific">Luteimonas salinisoli</name>
    <dbReference type="NCBI Taxonomy" id="2752307"/>
    <lineage>
        <taxon>Bacteria</taxon>
        <taxon>Pseudomonadati</taxon>
        <taxon>Pseudomonadota</taxon>
        <taxon>Gammaproteobacteria</taxon>
        <taxon>Lysobacterales</taxon>
        <taxon>Lysobacteraceae</taxon>
        <taxon>Luteimonas</taxon>
    </lineage>
</organism>
<keyword evidence="1" id="KW-0732">Signal</keyword>